<dbReference type="Gene3D" id="1.10.357.10">
    <property type="entry name" value="Tetracycline Repressor, domain 2"/>
    <property type="match status" value="1"/>
</dbReference>
<dbReference type="InterPro" id="IPR004111">
    <property type="entry name" value="Repressor_TetR_C"/>
</dbReference>
<evidence type="ECO:0000256" key="5">
    <source>
        <dbReference type="PROSITE-ProRule" id="PRU00335"/>
    </source>
</evidence>
<dbReference type="EMBL" id="CP158165">
    <property type="protein sequence ID" value="XBV22725.1"/>
    <property type="molecule type" value="Genomic_DNA"/>
</dbReference>
<accession>A0AAU7T7S7</accession>
<evidence type="ECO:0000256" key="3">
    <source>
        <dbReference type="ARBA" id="ARBA00023125"/>
    </source>
</evidence>
<evidence type="ECO:0000256" key="4">
    <source>
        <dbReference type="ARBA" id="ARBA00023163"/>
    </source>
</evidence>
<dbReference type="PANTHER" id="PTHR30055">
    <property type="entry name" value="HTH-TYPE TRANSCRIPTIONAL REGULATOR RUTR"/>
    <property type="match status" value="1"/>
</dbReference>
<evidence type="ECO:0000259" key="6">
    <source>
        <dbReference type="PROSITE" id="PS50977"/>
    </source>
</evidence>
<dbReference type="InterPro" id="IPR009057">
    <property type="entry name" value="Homeodomain-like_sf"/>
</dbReference>
<organism evidence="7">
    <name type="scientific">Kribbella sp. HUAS MG21</name>
    <dbReference type="NCBI Taxonomy" id="3160966"/>
    <lineage>
        <taxon>Bacteria</taxon>
        <taxon>Bacillati</taxon>
        <taxon>Actinomycetota</taxon>
        <taxon>Actinomycetes</taxon>
        <taxon>Propionibacteriales</taxon>
        <taxon>Kribbellaceae</taxon>
        <taxon>Kribbella</taxon>
    </lineage>
</organism>
<reference evidence="7" key="1">
    <citation type="submission" date="2024-06" db="EMBL/GenBank/DDBJ databases">
        <title>Kribbella sp. strain HUAS MG21 genome sequences.</title>
        <authorList>
            <person name="Mo P."/>
        </authorList>
    </citation>
    <scope>NUCLEOTIDE SEQUENCE</scope>
    <source>
        <strain evidence="7">HUAS MG21</strain>
    </source>
</reference>
<dbReference type="AlphaFoldDB" id="A0AAU7T7S7"/>
<evidence type="ECO:0000313" key="7">
    <source>
        <dbReference type="EMBL" id="XBV22725.1"/>
    </source>
</evidence>
<keyword evidence="3 5" id="KW-0238">DNA-binding</keyword>
<evidence type="ECO:0000256" key="2">
    <source>
        <dbReference type="ARBA" id="ARBA00023015"/>
    </source>
</evidence>
<protein>
    <submittedName>
        <fullName evidence="7">TetR/AcrR family transcriptional regulator C-terminal domain-containing protein</fullName>
    </submittedName>
</protein>
<dbReference type="InterPro" id="IPR003012">
    <property type="entry name" value="Tet_transcr_reg_TetR"/>
</dbReference>
<name>A0AAU7T7S7_9ACTN</name>
<dbReference type="RefSeq" id="WP_350275564.1">
    <property type="nucleotide sequence ID" value="NZ_CP158165.1"/>
</dbReference>
<gene>
    <name evidence="7" type="ORF">ABN611_29695</name>
</gene>
<dbReference type="PRINTS" id="PR00400">
    <property type="entry name" value="TETREPRESSOR"/>
</dbReference>
<dbReference type="PROSITE" id="PS50977">
    <property type="entry name" value="HTH_TETR_2"/>
    <property type="match status" value="1"/>
</dbReference>
<feature type="domain" description="HTH tetR-type" evidence="6">
    <location>
        <begin position="13"/>
        <end position="73"/>
    </location>
</feature>
<dbReference type="Pfam" id="PF00440">
    <property type="entry name" value="TetR_N"/>
    <property type="match status" value="1"/>
</dbReference>
<evidence type="ECO:0000256" key="1">
    <source>
        <dbReference type="ARBA" id="ARBA00022491"/>
    </source>
</evidence>
<dbReference type="Pfam" id="PF02909">
    <property type="entry name" value="TetR_C_1"/>
    <property type="match status" value="1"/>
</dbReference>
<dbReference type="PANTHER" id="PTHR30055:SF151">
    <property type="entry name" value="TRANSCRIPTIONAL REGULATORY PROTEIN"/>
    <property type="match status" value="1"/>
</dbReference>
<dbReference type="InterPro" id="IPR001647">
    <property type="entry name" value="HTH_TetR"/>
</dbReference>
<dbReference type="GO" id="GO:0046677">
    <property type="term" value="P:response to antibiotic"/>
    <property type="evidence" value="ECO:0007669"/>
    <property type="project" value="InterPro"/>
</dbReference>
<dbReference type="GO" id="GO:0000976">
    <property type="term" value="F:transcription cis-regulatory region binding"/>
    <property type="evidence" value="ECO:0007669"/>
    <property type="project" value="TreeGrafter"/>
</dbReference>
<dbReference type="SUPFAM" id="SSF48498">
    <property type="entry name" value="Tetracyclin repressor-like, C-terminal domain"/>
    <property type="match status" value="1"/>
</dbReference>
<dbReference type="InterPro" id="IPR050109">
    <property type="entry name" value="HTH-type_TetR-like_transc_reg"/>
</dbReference>
<dbReference type="InterPro" id="IPR036271">
    <property type="entry name" value="Tet_transcr_reg_TetR-rel_C_sf"/>
</dbReference>
<keyword evidence="1" id="KW-0678">Repressor</keyword>
<dbReference type="SUPFAM" id="SSF46689">
    <property type="entry name" value="Homeodomain-like"/>
    <property type="match status" value="1"/>
</dbReference>
<dbReference type="GO" id="GO:0045892">
    <property type="term" value="P:negative regulation of DNA-templated transcription"/>
    <property type="evidence" value="ECO:0007669"/>
    <property type="project" value="InterPro"/>
</dbReference>
<proteinExistence type="predicted"/>
<sequence>MSDERRRRVARGTLSPESIARAALTLGDQDGPEAMTARRIAAHLGCDPMTLYRHFANLRALLDAVADLAVADVVLPDDSAPWADRLRETLSNARQTALAHPGIAPHIAARPPLGPHGRQIGRVLVGALRDAGLSEDDTAATSQVLVAYLSSAIAMAVATQGQRDDRWTEAADALRSISEVSTDRMPPAGSVQQFTLGLDLLIDGLRVRTGTY</sequence>
<keyword evidence="4" id="KW-0804">Transcription</keyword>
<keyword evidence="2" id="KW-0805">Transcription regulation</keyword>
<dbReference type="GO" id="GO:0003700">
    <property type="term" value="F:DNA-binding transcription factor activity"/>
    <property type="evidence" value="ECO:0007669"/>
    <property type="project" value="TreeGrafter"/>
</dbReference>
<feature type="DNA-binding region" description="H-T-H motif" evidence="5">
    <location>
        <begin position="36"/>
        <end position="55"/>
    </location>
</feature>